<keyword evidence="4" id="KW-0138">CF(0)</keyword>
<organism evidence="12">
    <name type="scientific">marine sediment metagenome</name>
    <dbReference type="NCBI Taxonomy" id="412755"/>
    <lineage>
        <taxon>unclassified sequences</taxon>
        <taxon>metagenomes</taxon>
        <taxon>ecological metagenomes</taxon>
    </lineage>
</organism>
<dbReference type="InterPro" id="IPR035908">
    <property type="entry name" value="F0_ATP_A_sf"/>
</dbReference>
<evidence type="ECO:0000256" key="2">
    <source>
        <dbReference type="ARBA" id="ARBA00006810"/>
    </source>
</evidence>
<feature type="transmembrane region" description="Helical" evidence="11">
    <location>
        <begin position="127"/>
        <end position="154"/>
    </location>
</feature>
<evidence type="ECO:0000256" key="7">
    <source>
        <dbReference type="ARBA" id="ARBA00022989"/>
    </source>
</evidence>
<evidence type="ECO:0000256" key="4">
    <source>
        <dbReference type="ARBA" id="ARBA00022547"/>
    </source>
</evidence>
<keyword evidence="9 11" id="KW-0472">Membrane</keyword>
<evidence type="ECO:0000256" key="8">
    <source>
        <dbReference type="ARBA" id="ARBA00023065"/>
    </source>
</evidence>
<gene>
    <name evidence="12" type="ORF">S03H2_11337</name>
</gene>
<dbReference type="HAMAP" id="MF_01393">
    <property type="entry name" value="ATP_synth_a_bact"/>
    <property type="match status" value="1"/>
</dbReference>
<dbReference type="GO" id="GO:0045259">
    <property type="term" value="C:proton-transporting ATP synthase complex"/>
    <property type="evidence" value="ECO:0007669"/>
    <property type="project" value="UniProtKB-KW"/>
</dbReference>
<dbReference type="PANTHER" id="PTHR42823:SF3">
    <property type="entry name" value="ATP SYNTHASE SUBUNIT A, CHLOROPLASTIC"/>
    <property type="match status" value="1"/>
</dbReference>
<keyword evidence="7 11" id="KW-1133">Transmembrane helix</keyword>
<dbReference type="AlphaFoldDB" id="X1F8Z7"/>
<dbReference type="GO" id="GO:0046933">
    <property type="term" value="F:proton-transporting ATP synthase activity, rotational mechanism"/>
    <property type="evidence" value="ECO:0007669"/>
    <property type="project" value="TreeGrafter"/>
</dbReference>
<feature type="transmembrane region" description="Helical" evidence="11">
    <location>
        <begin position="60"/>
        <end position="90"/>
    </location>
</feature>
<keyword evidence="10" id="KW-0066">ATP synthesis</keyword>
<accession>X1F8Z7</accession>
<evidence type="ECO:0000256" key="11">
    <source>
        <dbReference type="SAM" id="Phobius"/>
    </source>
</evidence>
<feature type="transmembrane region" description="Helical" evidence="11">
    <location>
        <begin position="288"/>
        <end position="311"/>
    </location>
</feature>
<reference evidence="12" key="1">
    <citation type="journal article" date="2014" name="Front. Microbiol.">
        <title>High frequency of phylogenetically diverse reductive dehalogenase-homologous genes in deep subseafloor sedimentary metagenomes.</title>
        <authorList>
            <person name="Kawai M."/>
            <person name="Futagami T."/>
            <person name="Toyoda A."/>
            <person name="Takaki Y."/>
            <person name="Nishi S."/>
            <person name="Hori S."/>
            <person name="Arai W."/>
            <person name="Tsubouchi T."/>
            <person name="Morono Y."/>
            <person name="Uchiyama I."/>
            <person name="Ito T."/>
            <person name="Fujiyama A."/>
            <person name="Inagaki F."/>
            <person name="Takami H."/>
        </authorList>
    </citation>
    <scope>NUCLEOTIDE SEQUENCE</scope>
    <source>
        <strain evidence="12">Expedition CK06-06</strain>
    </source>
</reference>
<feature type="transmembrane region" description="Helical" evidence="11">
    <location>
        <begin position="261"/>
        <end position="281"/>
    </location>
</feature>
<dbReference type="CDD" id="cd00310">
    <property type="entry name" value="ATP-synt_Fo_a_6"/>
    <property type="match status" value="1"/>
</dbReference>
<protein>
    <recommendedName>
        <fullName evidence="13">ATP synthase subunit a</fullName>
    </recommendedName>
</protein>
<feature type="non-terminal residue" evidence="12">
    <location>
        <position position="1"/>
    </location>
</feature>
<evidence type="ECO:0000256" key="10">
    <source>
        <dbReference type="ARBA" id="ARBA00023310"/>
    </source>
</evidence>
<name>X1F8Z7_9ZZZZ</name>
<dbReference type="InterPro" id="IPR000568">
    <property type="entry name" value="ATP_synth_F0_asu"/>
</dbReference>
<proteinExistence type="inferred from homology"/>
<dbReference type="GO" id="GO:0042777">
    <property type="term" value="P:proton motive force-driven plasma membrane ATP synthesis"/>
    <property type="evidence" value="ECO:0007669"/>
    <property type="project" value="TreeGrafter"/>
</dbReference>
<keyword evidence="6" id="KW-0375">Hydrogen ion transport</keyword>
<feature type="transmembrane region" description="Helical" evidence="11">
    <location>
        <begin position="222"/>
        <end position="241"/>
    </location>
</feature>
<keyword evidence="5 11" id="KW-0812">Transmembrane</keyword>
<comment type="similarity">
    <text evidence="2">Belongs to the ATPase A chain family.</text>
</comment>
<keyword evidence="8" id="KW-0406">Ion transport</keyword>
<feature type="transmembrane region" description="Helical" evidence="11">
    <location>
        <begin position="12"/>
        <end position="38"/>
    </location>
</feature>
<dbReference type="Gene3D" id="1.20.120.220">
    <property type="entry name" value="ATP synthase, F0 complex, subunit A"/>
    <property type="match status" value="1"/>
</dbReference>
<dbReference type="Pfam" id="PF00119">
    <property type="entry name" value="ATP-synt_A"/>
    <property type="match status" value="1"/>
</dbReference>
<dbReference type="InterPro" id="IPR023011">
    <property type="entry name" value="ATP_synth_F0_asu_AS"/>
</dbReference>
<evidence type="ECO:0000256" key="3">
    <source>
        <dbReference type="ARBA" id="ARBA00022448"/>
    </source>
</evidence>
<dbReference type="GO" id="GO:0005886">
    <property type="term" value="C:plasma membrane"/>
    <property type="evidence" value="ECO:0007669"/>
    <property type="project" value="TreeGrafter"/>
</dbReference>
<dbReference type="PANTHER" id="PTHR42823">
    <property type="entry name" value="ATP SYNTHASE SUBUNIT A, CHLOROPLASTIC"/>
    <property type="match status" value="1"/>
</dbReference>
<comment type="caution">
    <text evidence="12">The sequence shown here is derived from an EMBL/GenBank/DDBJ whole genome shotgun (WGS) entry which is preliminary data.</text>
</comment>
<evidence type="ECO:0000256" key="9">
    <source>
        <dbReference type="ARBA" id="ARBA00023136"/>
    </source>
</evidence>
<sequence length="315" mass="34316">PKRGCLGCSFPLVIGVSVVFLALFVVGFIAGPLGGSLFGDLGLPSWLSVPRPDPTLPADVVFHLFGFPITNSIIAVWLTIIVLVGFSYAVTRRLKLIPARLQSLLEFALGSLLSFCQSVAGEKNGRWFFPVVATIFLFVAFNAWLSLIPGFGSIEIINAEGEHVHLLRGANTDINMPLALALMSFVFVEYFGLRSLGVRYLRKFINVGQFIRSTGQIVRGRLRAGLSGLITGVIDIFVGFLEAMSEFVRIVSFTFRLFGNMTAGEILLLIAAFLIPWVFALPFYGLELLVGFVQALIFGGLTLVFLTLAVAHHGE</sequence>
<dbReference type="SUPFAM" id="SSF81336">
    <property type="entry name" value="F1F0 ATP synthase subunit A"/>
    <property type="match status" value="1"/>
</dbReference>
<feature type="transmembrane region" description="Helical" evidence="11">
    <location>
        <begin position="174"/>
        <end position="193"/>
    </location>
</feature>
<evidence type="ECO:0000313" key="12">
    <source>
        <dbReference type="EMBL" id="GAH41422.1"/>
    </source>
</evidence>
<comment type="subcellular location">
    <subcellularLocation>
        <location evidence="1">Membrane</location>
        <topology evidence="1">Multi-pass membrane protein</topology>
    </subcellularLocation>
</comment>
<evidence type="ECO:0000256" key="6">
    <source>
        <dbReference type="ARBA" id="ARBA00022781"/>
    </source>
</evidence>
<keyword evidence="3" id="KW-0813">Transport</keyword>
<evidence type="ECO:0000256" key="1">
    <source>
        <dbReference type="ARBA" id="ARBA00004141"/>
    </source>
</evidence>
<dbReference type="EMBL" id="BARU01005793">
    <property type="protein sequence ID" value="GAH41422.1"/>
    <property type="molecule type" value="Genomic_DNA"/>
</dbReference>
<evidence type="ECO:0000256" key="5">
    <source>
        <dbReference type="ARBA" id="ARBA00022692"/>
    </source>
</evidence>
<dbReference type="InterPro" id="IPR045082">
    <property type="entry name" value="ATP_syn_F0_a_bact/chloroplast"/>
</dbReference>
<evidence type="ECO:0008006" key="13">
    <source>
        <dbReference type="Google" id="ProtNLM"/>
    </source>
</evidence>
<dbReference type="PROSITE" id="PS00449">
    <property type="entry name" value="ATPASE_A"/>
    <property type="match status" value="1"/>
</dbReference>